<name>B0CU39_LACBS</name>
<dbReference type="AlphaFoldDB" id="B0CU39"/>
<evidence type="ECO:0000313" key="2">
    <source>
        <dbReference type="Proteomes" id="UP000001194"/>
    </source>
</evidence>
<dbReference type="Proteomes" id="UP000001194">
    <property type="component" value="Unassembled WGS sequence"/>
</dbReference>
<proteinExistence type="predicted"/>
<dbReference type="KEGG" id="lbc:LACBIDRAFT_321771"/>
<evidence type="ECO:0000313" key="1">
    <source>
        <dbReference type="EMBL" id="EDR14028.1"/>
    </source>
</evidence>
<gene>
    <name evidence="1" type="ORF">LACBIDRAFT_321771</name>
</gene>
<dbReference type="HOGENOM" id="CLU_1219861_0_0_1"/>
<sequence length="227" mass="25626">MVDLITKTRPDLDLLLVDTEQEIARLRQVAIQTRRSINKSSSISSLPAEILSEIFAFCCQPKYNAIGGVDSQGICPLRLSAVCKAWRALTWTTSALWSVIILVDPKPWTSHLDEILAAWIERARNRPLSIRYKAGCIDLLQRLAQETSTWMNVSIFLGSKYNSATCPEIPSLFWTQFDVVAAQNLLYFARFLEVFNANTLATTHLRVNPQPTTATHYKLRCLVLKAN</sequence>
<dbReference type="EMBL" id="DS547092">
    <property type="protein sequence ID" value="EDR14028.1"/>
    <property type="molecule type" value="Genomic_DNA"/>
</dbReference>
<dbReference type="SUPFAM" id="SSF81383">
    <property type="entry name" value="F-box domain"/>
    <property type="match status" value="1"/>
</dbReference>
<dbReference type="Gene3D" id="1.20.1280.50">
    <property type="match status" value="1"/>
</dbReference>
<dbReference type="InParanoid" id="B0CU39"/>
<dbReference type="RefSeq" id="XP_001874587.1">
    <property type="nucleotide sequence ID" value="XM_001874552.1"/>
</dbReference>
<reference evidence="1 2" key="1">
    <citation type="journal article" date="2008" name="Nature">
        <title>The genome of Laccaria bicolor provides insights into mycorrhizal symbiosis.</title>
        <authorList>
            <person name="Martin F."/>
            <person name="Aerts A."/>
            <person name="Ahren D."/>
            <person name="Brun A."/>
            <person name="Danchin E.G.J."/>
            <person name="Duchaussoy F."/>
            <person name="Gibon J."/>
            <person name="Kohler A."/>
            <person name="Lindquist E."/>
            <person name="Pereda V."/>
            <person name="Salamov A."/>
            <person name="Shapiro H.J."/>
            <person name="Wuyts J."/>
            <person name="Blaudez D."/>
            <person name="Buee M."/>
            <person name="Brokstein P."/>
            <person name="Canbaeck B."/>
            <person name="Cohen D."/>
            <person name="Courty P.E."/>
            <person name="Coutinho P.M."/>
            <person name="Delaruelle C."/>
            <person name="Detter J.C."/>
            <person name="Deveau A."/>
            <person name="DiFazio S."/>
            <person name="Duplessis S."/>
            <person name="Fraissinet-Tachet L."/>
            <person name="Lucic E."/>
            <person name="Frey-Klett P."/>
            <person name="Fourrey C."/>
            <person name="Feussner I."/>
            <person name="Gay G."/>
            <person name="Grimwood J."/>
            <person name="Hoegger P.J."/>
            <person name="Jain P."/>
            <person name="Kilaru S."/>
            <person name="Labbe J."/>
            <person name="Lin Y.C."/>
            <person name="Legue V."/>
            <person name="Le Tacon F."/>
            <person name="Marmeisse R."/>
            <person name="Melayah D."/>
            <person name="Montanini B."/>
            <person name="Muratet M."/>
            <person name="Nehls U."/>
            <person name="Niculita-Hirzel H."/>
            <person name="Oudot-Le Secq M.P."/>
            <person name="Peter M."/>
            <person name="Quesneville H."/>
            <person name="Rajashekar B."/>
            <person name="Reich M."/>
            <person name="Rouhier N."/>
            <person name="Schmutz J."/>
            <person name="Yin T."/>
            <person name="Chalot M."/>
            <person name="Henrissat B."/>
            <person name="Kuees U."/>
            <person name="Lucas S."/>
            <person name="Van de Peer Y."/>
            <person name="Podila G.K."/>
            <person name="Polle A."/>
            <person name="Pukkila P.J."/>
            <person name="Richardson P.M."/>
            <person name="Rouze P."/>
            <person name="Sanders I.R."/>
            <person name="Stajich J.E."/>
            <person name="Tunlid A."/>
            <person name="Tuskan G."/>
            <person name="Grigoriev I.V."/>
        </authorList>
    </citation>
    <scope>NUCLEOTIDE SEQUENCE [LARGE SCALE GENOMIC DNA]</scope>
    <source>
        <strain evidence="2">S238N-H82 / ATCC MYA-4686</strain>
    </source>
</reference>
<dbReference type="OrthoDB" id="2269034at2759"/>
<accession>B0CU39</accession>
<dbReference type="GeneID" id="6070582"/>
<organism evidence="2">
    <name type="scientific">Laccaria bicolor (strain S238N-H82 / ATCC MYA-4686)</name>
    <name type="common">Bicoloured deceiver</name>
    <name type="synonym">Laccaria laccata var. bicolor</name>
    <dbReference type="NCBI Taxonomy" id="486041"/>
    <lineage>
        <taxon>Eukaryota</taxon>
        <taxon>Fungi</taxon>
        <taxon>Dikarya</taxon>
        <taxon>Basidiomycota</taxon>
        <taxon>Agaricomycotina</taxon>
        <taxon>Agaricomycetes</taxon>
        <taxon>Agaricomycetidae</taxon>
        <taxon>Agaricales</taxon>
        <taxon>Agaricineae</taxon>
        <taxon>Hydnangiaceae</taxon>
        <taxon>Laccaria</taxon>
    </lineage>
</organism>
<dbReference type="InterPro" id="IPR036047">
    <property type="entry name" value="F-box-like_dom_sf"/>
</dbReference>
<protein>
    <submittedName>
        <fullName evidence="1">Predicted protein</fullName>
    </submittedName>
</protein>
<keyword evidence="2" id="KW-1185">Reference proteome</keyword>